<evidence type="ECO:0000313" key="2">
    <source>
        <dbReference type="EMBL" id="EGG04721.1"/>
    </source>
</evidence>
<dbReference type="VEuPathDB" id="FungiDB:MELLADRAFT_108203"/>
<accession>F4RSB2</accession>
<dbReference type="HOGENOM" id="CLU_1855714_0_0_1"/>
<dbReference type="KEGG" id="mlr:MELLADRAFT_108203"/>
<feature type="signal peptide" evidence="1">
    <location>
        <begin position="1"/>
        <end position="25"/>
    </location>
</feature>
<reference evidence="3" key="1">
    <citation type="journal article" date="2011" name="Proc. Natl. Acad. Sci. U.S.A.">
        <title>Obligate biotrophy features unraveled by the genomic analysis of rust fungi.</title>
        <authorList>
            <person name="Duplessis S."/>
            <person name="Cuomo C.A."/>
            <person name="Lin Y.-C."/>
            <person name="Aerts A."/>
            <person name="Tisserant E."/>
            <person name="Veneault-Fourrey C."/>
            <person name="Joly D.L."/>
            <person name="Hacquard S."/>
            <person name="Amselem J."/>
            <person name="Cantarel B.L."/>
            <person name="Chiu R."/>
            <person name="Coutinho P.M."/>
            <person name="Feau N."/>
            <person name="Field M."/>
            <person name="Frey P."/>
            <person name="Gelhaye E."/>
            <person name="Goldberg J."/>
            <person name="Grabherr M.G."/>
            <person name="Kodira C.D."/>
            <person name="Kohler A."/>
            <person name="Kuees U."/>
            <person name="Lindquist E.A."/>
            <person name="Lucas S.M."/>
            <person name="Mago R."/>
            <person name="Mauceli E."/>
            <person name="Morin E."/>
            <person name="Murat C."/>
            <person name="Pangilinan J.L."/>
            <person name="Park R."/>
            <person name="Pearson M."/>
            <person name="Quesneville H."/>
            <person name="Rouhier N."/>
            <person name="Sakthikumar S."/>
            <person name="Salamov A.A."/>
            <person name="Schmutz J."/>
            <person name="Selles B."/>
            <person name="Shapiro H."/>
            <person name="Tanguay P."/>
            <person name="Tuskan G.A."/>
            <person name="Henrissat B."/>
            <person name="Van de Peer Y."/>
            <person name="Rouze P."/>
            <person name="Ellis J.G."/>
            <person name="Dodds P.N."/>
            <person name="Schein J.E."/>
            <person name="Zhong S."/>
            <person name="Hamelin R.C."/>
            <person name="Grigoriev I.V."/>
            <person name="Szabo L.J."/>
            <person name="Martin F."/>
        </authorList>
    </citation>
    <scope>NUCLEOTIDE SEQUENCE [LARGE SCALE GENOMIC DNA]</scope>
    <source>
        <strain evidence="3">98AG31 / pathotype 3-4-7</strain>
    </source>
</reference>
<evidence type="ECO:0000313" key="3">
    <source>
        <dbReference type="Proteomes" id="UP000001072"/>
    </source>
</evidence>
<name>F4RSB2_MELLP</name>
<dbReference type="InParanoid" id="F4RSB2"/>
<dbReference type="AlphaFoldDB" id="F4RSB2"/>
<dbReference type="RefSeq" id="XP_007412160.1">
    <property type="nucleotide sequence ID" value="XM_007412098.1"/>
</dbReference>
<dbReference type="EMBL" id="GL883117">
    <property type="protein sequence ID" value="EGG04721.1"/>
    <property type="molecule type" value="Genomic_DNA"/>
</dbReference>
<sequence>MTYPWWNISIWCIFILCLKLHNSVCNQSFTFDNMDMEIAFQDLFNLPLLETQMGAMEPTTKSSNILTNVPSTRAKTKLKAKATTQKANHKSRALLLEFVMSIKFDHFSWLNIYFTDSNSSNQTTITDIKESIERGLQK</sequence>
<dbReference type="Proteomes" id="UP000001072">
    <property type="component" value="Unassembled WGS sequence"/>
</dbReference>
<feature type="chain" id="PRO_5003320986" description="Secreted protein" evidence="1">
    <location>
        <begin position="26"/>
        <end position="138"/>
    </location>
</feature>
<evidence type="ECO:0008006" key="4">
    <source>
        <dbReference type="Google" id="ProtNLM"/>
    </source>
</evidence>
<gene>
    <name evidence="2" type="ORF">MELLADRAFT_108203</name>
</gene>
<keyword evidence="1" id="KW-0732">Signal</keyword>
<organism evidence="3">
    <name type="scientific">Melampsora larici-populina (strain 98AG31 / pathotype 3-4-7)</name>
    <name type="common">Poplar leaf rust fungus</name>
    <dbReference type="NCBI Taxonomy" id="747676"/>
    <lineage>
        <taxon>Eukaryota</taxon>
        <taxon>Fungi</taxon>
        <taxon>Dikarya</taxon>
        <taxon>Basidiomycota</taxon>
        <taxon>Pucciniomycotina</taxon>
        <taxon>Pucciniomycetes</taxon>
        <taxon>Pucciniales</taxon>
        <taxon>Melampsoraceae</taxon>
        <taxon>Melampsora</taxon>
    </lineage>
</organism>
<keyword evidence="3" id="KW-1185">Reference proteome</keyword>
<evidence type="ECO:0000256" key="1">
    <source>
        <dbReference type="SAM" id="SignalP"/>
    </source>
</evidence>
<protein>
    <recommendedName>
        <fullName evidence="4">Secreted protein</fullName>
    </recommendedName>
</protein>
<dbReference type="GeneID" id="18923412"/>
<proteinExistence type="predicted"/>